<name>A0ABS8MMM7_9FLAO</name>
<evidence type="ECO:0000313" key="1">
    <source>
        <dbReference type="EMBL" id="MCC9070024.1"/>
    </source>
</evidence>
<protein>
    <submittedName>
        <fullName evidence="1">Uncharacterized protein</fullName>
    </submittedName>
</protein>
<gene>
    <name evidence="1" type="ORF">LNQ49_00200</name>
</gene>
<sequence>MSKPGSGRSLPLDVDNSSRAKALGLDVLQEKMSARMGRDVNLRIFDSVESARSSSATKSLMIKCN</sequence>
<comment type="caution">
    <text evidence="1">The sequence shown here is derived from an EMBL/GenBank/DDBJ whole genome shotgun (WGS) entry which is preliminary data.</text>
</comment>
<evidence type="ECO:0000313" key="2">
    <source>
        <dbReference type="Proteomes" id="UP001430919"/>
    </source>
</evidence>
<dbReference type="RefSeq" id="WP_229986782.1">
    <property type="nucleotide sequence ID" value="NZ_JAJJMO010000001.1"/>
</dbReference>
<organism evidence="1 2">
    <name type="scientific">Flavobacterium pisciphilum</name>
    <dbReference type="NCBI Taxonomy" id="2893755"/>
    <lineage>
        <taxon>Bacteria</taxon>
        <taxon>Pseudomonadati</taxon>
        <taxon>Bacteroidota</taxon>
        <taxon>Flavobacteriia</taxon>
        <taxon>Flavobacteriales</taxon>
        <taxon>Flavobacteriaceae</taxon>
        <taxon>Flavobacterium</taxon>
    </lineage>
</organism>
<reference evidence="1" key="1">
    <citation type="submission" date="2021-11" db="EMBL/GenBank/DDBJ databases">
        <title>Description of novel Flavobacterium species.</title>
        <authorList>
            <person name="Saticioglu I.B."/>
            <person name="Ay H."/>
            <person name="Altun S."/>
            <person name="Duman M."/>
        </authorList>
    </citation>
    <scope>NUCLEOTIDE SEQUENCE</scope>
    <source>
        <strain evidence="1">F-65</strain>
    </source>
</reference>
<dbReference type="Proteomes" id="UP001430919">
    <property type="component" value="Unassembled WGS sequence"/>
</dbReference>
<keyword evidence="2" id="KW-1185">Reference proteome</keyword>
<accession>A0ABS8MMM7</accession>
<dbReference type="EMBL" id="JAJJMO010000001">
    <property type="protein sequence ID" value="MCC9070024.1"/>
    <property type="molecule type" value="Genomic_DNA"/>
</dbReference>
<proteinExistence type="predicted"/>